<feature type="domain" description="WRKY19-like zinc finger" evidence="2">
    <location>
        <begin position="339"/>
        <end position="361"/>
    </location>
</feature>
<feature type="region of interest" description="Disordered" evidence="1">
    <location>
        <begin position="781"/>
        <end position="807"/>
    </location>
</feature>
<feature type="region of interest" description="Disordered" evidence="1">
    <location>
        <begin position="197"/>
        <end position="224"/>
    </location>
</feature>
<dbReference type="Proteomes" id="UP000052943">
    <property type="component" value="Unassembled WGS sequence"/>
</dbReference>
<protein>
    <submittedName>
        <fullName evidence="4">WRKY transcription factor 19</fullName>
    </submittedName>
</protein>
<evidence type="ECO:0000256" key="1">
    <source>
        <dbReference type="SAM" id="MobiDB-lite"/>
    </source>
</evidence>
<feature type="compositionally biased region" description="Polar residues" evidence="1">
    <location>
        <begin position="665"/>
        <end position="679"/>
    </location>
</feature>
<feature type="compositionally biased region" description="Polar residues" evidence="1">
    <location>
        <begin position="37"/>
        <end position="56"/>
    </location>
</feature>
<dbReference type="STRING" id="4790.A0A0W8E0F8"/>
<evidence type="ECO:0000313" key="3">
    <source>
        <dbReference type="EMBL" id="KUG01366.1"/>
    </source>
</evidence>
<feature type="compositionally biased region" description="Low complexity" evidence="1">
    <location>
        <begin position="1114"/>
        <end position="1137"/>
    </location>
</feature>
<feature type="compositionally biased region" description="Low complexity" evidence="1">
    <location>
        <begin position="742"/>
        <end position="751"/>
    </location>
</feature>
<dbReference type="OrthoDB" id="58342at2759"/>
<dbReference type="PANTHER" id="PTHR31827:SF1">
    <property type="entry name" value="EMB|CAB89363.1"/>
    <property type="match status" value="1"/>
</dbReference>
<feature type="compositionally biased region" description="Low complexity" evidence="1">
    <location>
        <begin position="1060"/>
        <end position="1080"/>
    </location>
</feature>
<feature type="region of interest" description="Disordered" evidence="1">
    <location>
        <begin position="1114"/>
        <end position="1150"/>
    </location>
</feature>
<dbReference type="EMBL" id="LNFO01000341">
    <property type="protein sequence ID" value="KUG01366.1"/>
    <property type="molecule type" value="Genomic_DNA"/>
</dbReference>
<feature type="compositionally biased region" description="Low complexity" evidence="1">
    <location>
        <begin position="851"/>
        <end position="873"/>
    </location>
</feature>
<feature type="compositionally biased region" description="Basic and acidic residues" evidence="1">
    <location>
        <begin position="480"/>
        <end position="489"/>
    </location>
</feature>
<feature type="compositionally biased region" description="Gly residues" evidence="1">
    <location>
        <begin position="629"/>
        <end position="639"/>
    </location>
</feature>
<feature type="region of interest" description="Disordered" evidence="1">
    <location>
        <begin position="714"/>
        <end position="751"/>
    </location>
</feature>
<organism evidence="4 5">
    <name type="scientific">Phytophthora nicotianae</name>
    <name type="common">Potato buckeye rot agent</name>
    <name type="synonym">Phytophthora parasitica</name>
    <dbReference type="NCBI Taxonomy" id="4792"/>
    <lineage>
        <taxon>Eukaryota</taxon>
        <taxon>Sar</taxon>
        <taxon>Stramenopiles</taxon>
        <taxon>Oomycota</taxon>
        <taxon>Peronosporomycetes</taxon>
        <taxon>Peronosporales</taxon>
        <taxon>Peronosporaceae</taxon>
        <taxon>Phytophthora</taxon>
    </lineage>
</organism>
<dbReference type="InterPro" id="IPR056866">
    <property type="entry name" value="Znf_WRKY19"/>
</dbReference>
<feature type="domain" description="WRKY19-like zinc finger" evidence="2">
    <location>
        <begin position="1192"/>
        <end position="1215"/>
    </location>
</feature>
<reference evidence="4 5" key="1">
    <citation type="submission" date="2015-11" db="EMBL/GenBank/DDBJ databases">
        <title>Genomes and virulence difference between two physiological races of Phytophthora nicotianae.</title>
        <authorList>
            <person name="Liu H."/>
            <person name="Ma X."/>
            <person name="Yu H."/>
            <person name="Fang D."/>
            <person name="Li Y."/>
            <person name="Wang X."/>
            <person name="Wang W."/>
            <person name="Dong Y."/>
            <person name="Xiao B."/>
        </authorList>
    </citation>
    <scope>NUCLEOTIDE SEQUENCE [LARGE SCALE GENOMIC DNA]</scope>
    <source>
        <strain evidence="4">Race 0</strain>
        <strain evidence="5">race 0</strain>
    </source>
</reference>
<dbReference type="EMBL" id="LNFO01000160">
    <property type="protein sequence ID" value="KUG01921.1"/>
    <property type="molecule type" value="Genomic_DNA"/>
</dbReference>
<feature type="compositionally biased region" description="Polar residues" evidence="1">
    <location>
        <begin position="718"/>
        <end position="731"/>
    </location>
</feature>
<feature type="domain" description="WRKY19-like zinc finger" evidence="2">
    <location>
        <begin position="1170"/>
        <end position="1191"/>
    </location>
</feature>
<feature type="region of interest" description="Disordered" evidence="1">
    <location>
        <begin position="665"/>
        <end position="702"/>
    </location>
</feature>
<feature type="compositionally biased region" description="Polar residues" evidence="1">
    <location>
        <begin position="838"/>
        <end position="850"/>
    </location>
</feature>
<feature type="region of interest" description="Disordered" evidence="1">
    <location>
        <begin position="838"/>
        <end position="873"/>
    </location>
</feature>
<feature type="compositionally biased region" description="Polar residues" evidence="1">
    <location>
        <begin position="197"/>
        <end position="206"/>
    </location>
</feature>
<dbReference type="Pfam" id="PF24906">
    <property type="entry name" value="Zf_WRKY19"/>
    <property type="match status" value="3"/>
</dbReference>
<sequence length="1268" mass="137139">MEWNHSRYQPSRGHSTFLHQPLRPRYWYYDNEDEETQQAWQRDASPQSNRYTNNELASPPPIPSLKIETSDASGDNGNGGMLLQSFSSLGMPQFEDSTEIQSFFLPQNPAFTVNQGLSPSLPPLPSQIQQSDQQYGAQLPVQLSSQFSEFTAEPGNYYPPPMPIPPLPTPQVATRSSVDYFPEGISILHSVQDSAPTLTPSFGSLEQTQQQQPQVTMEDQSGDDNSAIHDASHSMFNAQLLMTPTDKDTSLQTSLSLPMVNFPARPSSSISDDTPPDYSPVIAPIGRAKRGSGLSEPFTEMATAQEPKFSPDKRKLCCVEGCKSQARAFNRCKRHGGSKRCSSPGCTKSVQSRGLCIRHGGGSRCQEPGCTRASQSHGRCKMHGGGRPCVVAGCEKKAHLKRLCRRHGGGAKCCVSGCEKWAQRQGYSMEELYKARQVDGHISLPKFKLDRKETFKHQSSSDGGTKSKIKACSFRGAAHKSSDRDDVKQESGPVASTQSADIINSRCDLTHSELLKEHRVRFRRVRRRWNIEQRTKKQEYLARFHVQGIPLVQHLEALTHWRNSGVQAELFIDERDLRGSTRRSAHRQQTQAKDKTALEIAANEALFGHTGGAADEPWALGLSSTSSNSGGGSGSGGPLGSADATWFGTNPAQATTATATENIFTRSGNYNPTRSGNSVRKTKGGGDLLPLPSADAPSMGNYDRDAQLRMPMPHRITGQPQVPQATATTSHHLPHRMKNVPSSNTSGSSNNSSSTVPYFYHFLDRSNTNSSTNSLLFNQTSSFTDTGTVSTGKRPRPSTSNSTTGSFLTPLGFPSPLFETEHPLPDFSSNWGFSSRNVSKSGTSTANAPISSSATMTTTSHSSSNVTTTSNLSGIGSGFSSPNGTSMFAGVDSFLPEYDTSLYSLWNAPGGGSVMGYETENDAAQGQQQQVQPPLYMTADDELKMDYPQLPEFNQDLDSYLNDAMESGASPTTPLGTSTASNMMKMDHLVTTDRRTGTNLTTLSIREPQLERLLAPAAATATAEFLVKRDRGLTGLDTSARTLKRPRGAYDDAYAAAPVSSGTIAGSTPSSSATSFRSLTKNPTIEPKRAVMPSLGSYHSGQSLAMLTPTSVATTGSQTSTTPTSIVTSTTKSATAKSVKRPRSRQCEFPGCPNRARSHQKCKKHGGAHQCVFEGCTKNSQSRGLCIAHGGGSRCKREGCVRAAQSKGLCKSHGGGEYCAVEGCNKKAHLKHLCRTHGGGVRCKFEKCSKWAQRKGWCMAHAKEFAAT</sequence>
<evidence type="ECO:0000313" key="4">
    <source>
        <dbReference type="EMBL" id="KUG01921.1"/>
    </source>
</evidence>
<name>A0A0W8E0F8_PHYNI</name>
<gene>
    <name evidence="3" type="ORF">AM587_10012015</name>
    <name evidence="4" type="ORF">AM587_10013102</name>
</gene>
<feature type="region of interest" description="Disordered" evidence="1">
    <location>
        <begin position="476"/>
        <end position="498"/>
    </location>
</feature>
<feature type="compositionally biased region" description="Polar residues" evidence="1">
    <location>
        <begin position="783"/>
        <end position="807"/>
    </location>
</feature>
<comment type="caution">
    <text evidence="4">The sequence shown here is derived from an EMBL/GenBank/DDBJ whole genome shotgun (WGS) entry which is preliminary data.</text>
</comment>
<evidence type="ECO:0000313" key="5">
    <source>
        <dbReference type="Proteomes" id="UP000052943"/>
    </source>
</evidence>
<dbReference type="AlphaFoldDB" id="A0A0W8E0F8"/>
<feature type="region of interest" description="Disordered" evidence="1">
    <location>
        <begin position="34"/>
        <end position="79"/>
    </location>
</feature>
<accession>A0A0W8E0F8</accession>
<proteinExistence type="predicted"/>
<dbReference type="PANTHER" id="PTHR31827">
    <property type="entry name" value="EMB|CAB89363.1"/>
    <property type="match status" value="1"/>
</dbReference>
<feature type="region of interest" description="Disordered" evidence="1">
    <location>
        <begin position="618"/>
        <end position="643"/>
    </location>
</feature>
<feature type="region of interest" description="Disordered" evidence="1">
    <location>
        <begin position="1060"/>
        <end position="1087"/>
    </location>
</feature>
<evidence type="ECO:0000259" key="2">
    <source>
        <dbReference type="Pfam" id="PF24906"/>
    </source>
</evidence>